<comment type="caution">
    <text evidence="4">The sequence shown here is derived from an EMBL/GenBank/DDBJ whole genome shotgun (WGS) entry which is preliminary data.</text>
</comment>
<dbReference type="EMBL" id="BQNB010018684">
    <property type="protein sequence ID" value="GJT77119.1"/>
    <property type="molecule type" value="Genomic_DNA"/>
</dbReference>
<protein>
    <recommendedName>
        <fullName evidence="3">Transposase (putative) gypsy type domain-containing protein</fullName>
    </recommendedName>
</protein>
<evidence type="ECO:0000313" key="4">
    <source>
        <dbReference type="EMBL" id="GJT77119.1"/>
    </source>
</evidence>
<reference evidence="4" key="2">
    <citation type="submission" date="2022-01" db="EMBL/GenBank/DDBJ databases">
        <authorList>
            <person name="Yamashiro T."/>
            <person name="Shiraishi A."/>
            <person name="Satake H."/>
            <person name="Nakayama K."/>
        </authorList>
    </citation>
    <scope>NUCLEOTIDE SEQUENCE</scope>
</reference>
<accession>A0ABQ5GPG9</accession>
<name>A0ABQ5GPG9_9ASTR</name>
<evidence type="ECO:0000256" key="1">
    <source>
        <dbReference type="SAM" id="Coils"/>
    </source>
</evidence>
<keyword evidence="5" id="KW-1185">Reference proteome</keyword>
<gene>
    <name evidence="4" type="ORF">Tco_1043844</name>
</gene>
<feature type="coiled-coil region" evidence="1">
    <location>
        <begin position="317"/>
        <end position="351"/>
    </location>
</feature>
<dbReference type="InterPro" id="IPR007321">
    <property type="entry name" value="Transposase_28"/>
</dbReference>
<keyword evidence="1" id="KW-0175">Coiled coil</keyword>
<evidence type="ECO:0000259" key="3">
    <source>
        <dbReference type="Pfam" id="PF04195"/>
    </source>
</evidence>
<dbReference type="PANTHER" id="PTHR31099">
    <property type="entry name" value="OS06G0165300 PROTEIN"/>
    <property type="match status" value="1"/>
</dbReference>
<evidence type="ECO:0000313" key="5">
    <source>
        <dbReference type="Proteomes" id="UP001151760"/>
    </source>
</evidence>
<dbReference type="Proteomes" id="UP001151760">
    <property type="component" value="Unassembled WGS sequence"/>
</dbReference>
<dbReference type="Pfam" id="PF04195">
    <property type="entry name" value="Transposase_28"/>
    <property type="match status" value="1"/>
</dbReference>
<reference evidence="4" key="1">
    <citation type="journal article" date="2022" name="Int. J. Mol. Sci.">
        <title>Draft Genome of Tanacetum Coccineum: Genomic Comparison of Closely Related Tanacetum-Family Plants.</title>
        <authorList>
            <person name="Yamashiro T."/>
            <person name="Shiraishi A."/>
            <person name="Nakayama K."/>
            <person name="Satake H."/>
        </authorList>
    </citation>
    <scope>NUCLEOTIDE SEQUENCE</scope>
</reference>
<organism evidence="4 5">
    <name type="scientific">Tanacetum coccineum</name>
    <dbReference type="NCBI Taxonomy" id="301880"/>
    <lineage>
        <taxon>Eukaryota</taxon>
        <taxon>Viridiplantae</taxon>
        <taxon>Streptophyta</taxon>
        <taxon>Embryophyta</taxon>
        <taxon>Tracheophyta</taxon>
        <taxon>Spermatophyta</taxon>
        <taxon>Magnoliopsida</taxon>
        <taxon>eudicotyledons</taxon>
        <taxon>Gunneridae</taxon>
        <taxon>Pentapetalae</taxon>
        <taxon>asterids</taxon>
        <taxon>campanulids</taxon>
        <taxon>Asterales</taxon>
        <taxon>Asteraceae</taxon>
        <taxon>Asteroideae</taxon>
        <taxon>Anthemideae</taxon>
        <taxon>Anthemidinae</taxon>
        <taxon>Tanacetum</taxon>
    </lineage>
</organism>
<evidence type="ECO:0000256" key="2">
    <source>
        <dbReference type="SAM" id="MobiDB-lite"/>
    </source>
</evidence>
<proteinExistence type="predicted"/>
<dbReference type="PANTHER" id="PTHR31099:SF49">
    <property type="entry name" value="MYOSIN HEAVY CHAIN-LIKE PROTEIN"/>
    <property type="match status" value="1"/>
</dbReference>
<sequence>MFPLISKRNLATITCSLAQNDLVDFVEEYGISWCYDPKLLESGQTALDAPNGYIPLYMSLFSIGNLCFPLNNFCLDVFEFFRCHFLLLNPFGVACVTTFVVSCKAYGEEATVPLFRAFLTLGASGDWLTFQNRHGSKIPALFGNSLSNILDWKSKFIFVKETLIFDIRLGLITDFYHGQGTFAFPYPTEPFDKDFSWEHALSNLSIFVDESLEEEATMVKVASKKKKLDAPRRISARGSVPPLPATSPKGAGKHPRVLARFNENLASSSDSLAPDVEKAHAAYSMISSHHYPLLRDKLGFLNFNELVDGHAKLKNDVVSLKSKKGLLEHEMSKLEDRLAKAQKNQDVEDSQFVKDLRFENA</sequence>
<feature type="region of interest" description="Disordered" evidence="2">
    <location>
        <begin position="235"/>
        <end position="254"/>
    </location>
</feature>
<feature type="domain" description="Transposase (putative) gypsy type" evidence="3">
    <location>
        <begin position="61"/>
        <end position="121"/>
    </location>
</feature>